<feature type="signal peptide" evidence="2">
    <location>
        <begin position="1"/>
        <end position="20"/>
    </location>
</feature>
<evidence type="ECO:0000256" key="2">
    <source>
        <dbReference type="SAM" id="SignalP"/>
    </source>
</evidence>
<keyword evidence="2" id="KW-0732">Signal</keyword>
<proteinExistence type="predicted"/>
<keyword evidence="4" id="KW-1185">Reference proteome</keyword>
<protein>
    <submittedName>
        <fullName evidence="3">Uncharacterized protein</fullName>
    </submittedName>
</protein>
<dbReference type="VEuPathDB" id="VectorBase:RSAN_025815"/>
<evidence type="ECO:0000313" key="3">
    <source>
        <dbReference type="EMBL" id="KAH7940250.1"/>
    </source>
</evidence>
<evidence type="ECO:0000313" key="4">
    <source>
        <dbReference type="Proteomes" id="UP000821837"/>
    </source>
</evidence>
<organism evidence="3 4">
    <name type="scientific">Rhipicephalus sanguineus</name>
    <name type="common">Brown dog tick</name>
    <name type="synonym">Ixodes sanguineus</name>
    <dbReference type="NCBI Taxonomy" id="34632"/>
    <lineage>
        <taxon>Eukaryota</taxon>
        <taxon>Metazoa</taxon>
        <taxon>Ecdysozoa</taxon>
        <taxon>Arthropoda</taxon>
        <taxon>Chelicerata</taxon>
        <taxon>Arachnida</taxon>
        <taxon>Acari</taxon>
        <taxon>Parasitiformes</taxon>
        <taxon>Ixodida</taxon>
        <taxon>Ixodoidea</taxon>
        <taxon>Ixodidae</taxon>
        <taxon>Rhipicephalinae</taxon>
        <taxon>Rhipicephalus</taxon>
        <taxon>Rhipicephalus</taxon>
    </lineage>
</organism>
<dbReference type="EMBL" id="JABSTV010001254">
    <property type="protein sequence ID" value="KAH7940250.1"/>
    <property type="molecule type" value="Genomic_DNA"/>
</dbReference>
<reference evidence="3" key="2">
    <citation type="submission" date="2021-09" db="EMBL/GenBank/DDBJ databases">
        <authorList>
            <person name="Jia N."/>
            <person name="Wang J."/>
            <person name="Shi W."/>
            <person name="Du L."/>
            <person name="Sun Y."/>
            <person name="Zhan W."/>
            <person name="Jiang J."/>
            <person name="Wang Q."/>
            <person name="Zhang B."/>
            <person name="Ji P."/>
            <person name="Sakyi L.B."/>
            <person name="Cui X."/>
            <person name="Yuan T."/>
            <person name="Jiang B."/>
            <person name="Yang W."/>
            <person name="Lam T.T.-Y."/>
            <person name="Chang Q."/>
            <person name="Ding S."/>
            <person name="Wang X."/>
            <person name="Zhu J."/>
            <person name="Ruan X."/>
            <person name="Zhao L."/>
            <person name="Wei J."/>
            <person name="Que T."/>
            <person name="Du C."/>
            <person name="Cheng J."/>
            <person name="Dai P."/>
            <person name="Han X."/>
            <person name="Huang E."/>
            <person name="Gao Y."/>
            <person name="Liu J."/>
            <person name="Shao H."/>
            <person name="Ye R."/>
            <person name="Li L."/>
            <person name="Wei W."/>
            <person name="Wang X."/>
            <person name="Wang C."/>
            <person name="Huo Q."/>
            <person name="Li W."/>
            <person name="Guo W."/>
            <person name="Chen H."/>
            <person name="Chen S."/>
            <person name="Zhou L."/>
            <person name="Zhou L."/>
            <person name="Ni X."/>
            <person name="Tian J."/>
            <person name="Zhou Y."/>
            <person name="Sheng Y."/>
            <person name="Liu T."/>
            <person name="Pan Y."/>
            <person name="Xia L."/>
            <person name="Li J."/>
            <person name="Zhao F."/>
            <person name="Cao W."/>
        </authorList>
    </citation>
    <scope>NUCLEOTIDE SEQUENCE</scope>
    <source>
        <strain evidence="3">Rsan-2018</strain>
        <tissue evidence="3">Larvae</tissue>
    </source>
</reference>
<dbReference type="AlphaFoldDB" id="A0A9D4PIZ0"/>
<dbReference type="Proteomes" id="UP000821837">
    <property type="component" value="Chromosome 8"/>
</dbReference>
<evidence type="ECO:0000256" key="1">
    <source>
        <dbReference type="SAM" id="MobiDB-lite"/>
    </source>
</evidence>
<comment type="caution">
    <text evidence="3">The sequence shown here is derived from an EMBL/GenBank/DDBJ whole genome shotgun (WGS) entry which is preliminary data.</text>
</comment>
<accession>A0A9D4PIZ0</accession>
<feature type="chain" id="PRO_5039226864" evidence="2">
    <location>
        <begin position="21"/>
        <end position="250"/>
    </location>
</feature>
<gene>
    <name evidence="3" type="ORF">HPB52_022570</name>
</gene>
<sequence length="250" mass="26532">MLAFDCVVLVVGGIAVEVDACDGSIPMTAFTTNHEREVRASGNRRTFIYRTDAPAPHTQHVTEERNTPGGWRGAPGTLADAELKISLLKAVRFMYGACYEVKQSTISNCFKKAGFVRQDENSPPADSATNTAEAADLAELWAYVAGRDTGAVSMDEFLMADCAASSCEEVTDEAIAGDALSRQTTALSDDSSNSDNKAGSGTLAPTSMSTESALPSIGSLIDFMHSKGLPEVFAQQLESMHAAVVKLRLP</sequence>
<name>A0A9D4PIZ0_RHISA</name>
<reference evidence="3" key="1">
    <citation type="journal article" date="2020" name="Cell">
        <title>Large-Scale Comparative Analyses of Tick Genomes Elucidate Their Genetic Diversity and Vector Capacities.</title>
        <authorList>
            <consortium name="Tick Genome and Microbiome Consortium (TIGMIC)"/>
            <person name="Jia N."/>
            <person name="Wang J."/>
            <person name="Shi W."/>
            <person name="Du L."/>
            <person name="Sun Y."/>
            <person name="Zhan W."/>
            <person name="Jiang J.F."/>
            <person name="Wang Q."/>
            <person name="Zhang B."/>
            <person name="Ji P."/>
            <person name="Bell-Sakyi L."/>
            <person name="Cui X.M."/>
            <person name="Yuan T.T."/>
            <person name="Jiang B.G."/>
            <person name="Yang W.F."/>
            <person name="Lam T.T."/>
            <person name="Chang Q.C."/>
            <person name="Ding S.J."/>
            <person name="Wang X.J."/>
            <person name="Zhu J.G."/>
            <person name="Ruan X.D."/>
            <person name="Zhao L."/>
            <person name="Wei J.T."/>
            <person name="Ye R.Z."/>
            <person name="Que T.C."/>
            <person name="Du C.H."/>
            <person name="Zhou Y.H."/>
            <person name="Cheng J.X."/>
            <person name="Dai P.F."/>
            <person name="Guo W.B."/>
            <person name="Han X.H."/>
            <person name="Huang E.J."/>
            <person name="Li L.F."/>
            <person name="Wei W."/>
            <person name="Gao Y.C."/>
            <person name="Liu J.Z."/>
            <person name="Shao H.Z."/>
            <person name="Wang X."/>
            <person name="Wang C.C."/>
            <person name="Yang T.C."/>
            <person name="Huo Q.B."/>
            <person name="Li W."/>
            <person name="Chen H.Y."/>
            <person name="Chen S.E."/>
            <person name="Zhou L.G."/>
            <person name="Ni X.B."/>
            <person name="Tian J.H."/>
            <person name="Sheng Y."/>
            <person name="Liu T."/>
            <person name="Pan Y.S."/>
            <person name="Xia L.Y."/>
            <person name="Li J."/>
            <person name="Zhao F."/>
            <person name="Cao W.C."/>
        </authorList>
    </citation>
    <scope>NUCLEOTIDE SEQUENCE</scope>
    <source>
        <strain evidence="3">Rsan-2018</strain>
    </source>
</reference>
<feature type="region of interest" description="Disordered" evidence="1">
    <location>
        <begin position="185"/>
        <end position="210"/>
    </location>
</feature>